<reference evidence="8 9" key="1">
    <citation type="submission" date="2012-07" db="EMBL/GenBank/DDBJ databases">
        <title>The Genome Sequence of Fusobacterium ulcerans 12_1B.</title>
        <authorList>
            <consortium name="The Broad Institute Genome Sequencing Platform"/>
            <person name="Earl A."/>
            <person name="Ward D."/>
            <person name="Feldgarden M."/>
            <person name="Gevers D."/>
            <person name="Strauss J."/>
            <person name="Ambrose C.E."/>
            <person name="Allen-Vercoe E."/>
            <person name="Walker B."/>
            <person name="Young S.K."/>
            <person name="Zeng Q."/>
            <person name="Gargeya S."/>
            <person name="Fitzgerald M."/>
            <person name="Haas B."/>
            <person name="Abouelleil A."/>
            <person name="Alvarado L."/>
            <person name="Arachchi H.M."/>
            <person name="Berlin A.M."/>
            <person name="Chapman S.B."/>
            <person name="Goldberg J."/>
            <person name="Griggs A."/>
            <person name="Gujja S."/>
            <person name="Hansen M."/>
            <person name="Howarth C."/>
            <person name="Imamovic A."/>
            <person name="Larimer J."/>
            <person name="McCowen C."/>
            <person name="Montmayeur A."/>
            <person name="Murphy C."/>
            <person name="Neiman D."/>
            <person name="Pearson M."/>
            <person name="Priest M."/>
            <person name="Roberts A."/>
            <person name="Saif S."/>
            <person name="Shea T."/>
            <person name="Sisk P."/>
            <person name="Sykes S."/>
            <person name="Wortman J."/>
            <person name="Nusbaum C."/>
            <person name="Birren B."/>
        </authorList>
    </citation>
    <scope>NUCLEOTIDE SEQUENCE [LARGE SCALE GENOMIC DNA]</scope>
    <source>
        <strain evidence="8 9">12_1B</strain>
    </source>
</reference>
<keyword evidence="3 5" id="KW-0238">DNA-binding</keyword>
<dbReference type="RefSeq" id="WP_008696118.1">
    <property type="nucleotide sequence ID" value="NZ_KE161007.1"/>
</dbReference>
<organism evidence="8 9">
    <name type="scientific">Fusobacterium ulcerans 12-1B</name>
    <dbReference type="NCBI Taxonomy" id="457404"/>
    <lineage>
        <taxon>Bacteria</taxon>
        <taxon>Fusobacteriati</taxon>
        <taxon>Fusobacteriota</taxon>
        <taxon>Fusobacteriia</taxon>
        <taxon>Fusobacteriales</taxon>
        <taxon>Fusobacteriaceae</taxon>
        <taxon>Fusobacterium</taxon>
    </lineage>
</organism>
<comment type="caution">
    <text evidence="8">The sequence shown here is derived from an EMBL/GenBank/DDBJ whole genome shotgun (WGS) entry which is preliminary data.</text>
</comment>
<evidence type="ECO:0000256" key="2">
    <source>
        <dbReference type="ARBA" id="ARBA00022908"/>
    </source>
</evidence>
<dbReference type="Gene3D" id="1.10.443.10">
    <property type="entry name" value="Intergrase catalytic core"/>
    <property type="match status" value="1"/>
</dbReference>
<name>H1PQM8_9FUSO</name>
<dbReference type="InterPro" id="IPR050090">
    <property type="entry name" value="Tyrosine_recombinase_XerCD"/>
</dbReference>
<gene>
    <name evidence="8" type="ORF">HMPREF0402_00721</name>
</gene>
<dbReference type="GO" id="GO:0015074">
    <property type="term" value="P:DNA integration"/>
    <property type="evidence" value="ECO:0007669"/>
    <property type="project" value="UniProtKB-KW"/>
</dbReference>
<dbReference type="Proteomes" id="UP000003233">
    <property type="component" value="Unassembled WGS sequence"/>
</dbReference>
<dbReference type="PANTHER" id="PTHR30349:SF64">
    <property type="entry name" value="PROPHAGE INTEGRASE INTD-RELATED"/>
    <property type="match status" value="1"/>
</dbReference>
<dbReference type="InterPro" id="IPR013762">
    <property type="entry name" value="Integrase-like_cat_sf"/>
</dbReference>
<dbReference type="Gene3D" id="1.10.150.130">
    <property type="match status" value="1"/>
</dbReference>
<dbReference type="Pfam" id="PF00589">
    <property type="entry name" value="Phage_integrase"/>
    <property type="match status" value="1"/>
</dbReference>
<dbReference type="InterPro" id="IPR044068">
    <property type="entry name" value="CB"/>
</dbReference>
<dbReference type="HOGENOM" id="CLU_027562_17_6_0"/>
<evidence type="ECO:0000259" key="6">
    <source>
        <dbReference type="PROSITE" id="PS51898"/>
    </source>
</evidence>
<dbReference type="InterPro" id="IPR010998">
    <property type="entry name" value="Integrase_recombinase_N"/>
</dbReference>
<dbReference type="InterPro" id="IPR011010">
    <property type="entry name" value="DNA_brk_join_enz"/>
</dbReference>
<evidence type="ECO:0000256" key="3">
    <source>
        <dbReference type="ARBA" id="ARBA00023125"/>
    </source>
</evidence>
<evidence type="ECO:0008006" key="10">
    <source>
        <dbReference type="Google" id="ProtNLM"/>
    </source>
</evidence>
<evidence type="ECO:0000259" key="7">
    <source>
        <dbReference type="PROSITE" id="PS51900"/>
    </source>
</evidence>
<accession>H1PQM8</accession>
<dbReference type="BioCyc" id="FSP457404-HMP:GTSQ-723-MONOMER"/>
<protein>
    <recommendedName>
        <fullName evidence="10">Tyr recombinase domain-containing protein</fullName>
    </recommendedName>
</protein>
<dbReference type="Pfam" id="PF14659">
    <property type="entry name" value="Phage_int_SAM_3"/>
    <property type="match status" value="1"/>
</dbReference>
<dbReference type="InterPro" id="IPR004107">
    <property type="entry name" value="Integrase_SAM-like_N"/>
</dbReference>
<dbReference type="PANTHER" id="PTHR30349">
    <property type="entry name" value="PHAGE INTEGRASE-RELATED"/>
    <property type="match status" value="1"/>
</dbReference>
<comment type="similarity">
    <text evidence="1">Belongs to the 'phage' integrase family.</text>
</comment>
<dbReference type="Pfam" id="PF14657">
    <property type="entry name" value="Arm-DNA-bind_4"/>
    <property type="match status" value="1"/>
</dbReference>
<evidence type="ECO:0000256" key="1">
    <source>
        <dbReference type="ARBA" id="ARBA00008857"/>
    </source>
</evidence>
<dbReference type="GO" id="GO:0003677">
    <property type="term" value="F:DNA binding"/>
    <property type="evidence" value="ECO:0007669"/>
    <property type="project" value="UniProtKB-UniRule"/>
</dbReference>
<evidence type="ECO:0000256" key="4">
    <source>
        <dbReference type="ARBA" id="ARBA00023172"/>
    </source>
</evidence>
<evidence type="ECO:0000313" key="9">
    <source>
        <dbReference type="Proteomes" id="UP000003233"/>
    </source>
</evidence>
<feature type="domain" description="Tyr recombinase" evidence="6">
    <location>
        <begin position="171"/>
        <end position="402"/>
    </location>
</feature>
<dbReference type="CDD" id="cd01189">
    <property type="entry name" value="INT_ICEBs1_C_like"/>
    <property type="match status" value="1"/>
</dbReference>
<dbReference type="EMBL" id="AGWJ02000002">
    <property type="protein sequence ID" value="EHO83703.1"/>
    <property type="molecule type" value="Genomic_DNA"/>
</dbReference>
<feature type="domain" description="Core-binding (CB)" evidence="7">
    <location>
        <begin position="66"/>
        <end position="145"/>
    </location>
</feature>
<sequence length="414" mass="47949">MSGHVRKRGDKWYYSFEAASVGGKRKRIERVGGKTKKEAEAALRKALLEFENSGLHFQPKEISVADYMGYWLKNYAEINCKYNTINFYNRFITKHIVPALGTYKLKSLTPSVLQEFINNKFLSGFSKHTIKNLFSILFSSLKYAVFPCNFIKASPMEYVKVPKIELKKSEINRKIISIEDFEKITKRFNESSPFYIPLMIGFYTGCRIGEVMGLTWEDIDLDKGFIDINKIIYKREDKKTPVWCFGTTKTPGSVRKIKIGKTLVEVLKKWKSQQKLNEEKYLEYYINQYVRIESTKKENIQIIHSFDSHIDTQIYDLVKMVCTKENGTMVTPDSFKYASKVINFELGIEFNFHSLRHTHATLLIESGANIKSVQARLGHSSIKTTLDTYTHATIKMAEDSVELFENLVIKKKPD</sequence>
<keyword evidence="2" id="KW-0229">DNA integration</keyword>
<dbReference type="InterPro" id="IPR028259">
    <property type="entry name" value="AP2-like_int_N"/>
</dbReference>
<dbReference type="PROSITE" id="PS51900">
    <property type="entry name" value="CB"/>
    <property type="match status" value="1"/>
</dbReference>
<dbReference type="SUPFAM" id="SSF56349">
    <property type="entry name" value="DNA breaking-rejoining enzymes"/>
    <property type="match status" value="1"/>
</dbReference>
<evidence type="ECO:0000256" key="5">
    <source>
        <dbReference type="PROSITE-ProRule" id="PRU01248"/>
    </source>
</evidence>
<evidence type="ECO:0000313" key="8">
    <source>
        <dbReference type="EMBL" id="EHO83703.1"/>
    </source>
</evidence>
<dbReference type="PATRIC" id="fig|457404.5.peg.540"/>
<dbReference type="GO" id="GO:0006310">
    <property type="term" value="P:DNA recombination"/>
    <property type="evidence" value="ECO:0007669"/>
    <property type="project" value="UniProtKB-KW"/>
</dbReference>
<dbReference type="AlphaFoldDB" id="H1PQM8"/>
<dbReference type="InterPro" id="IPR002104">
    <property type="entry name" value="Integrase_catalytic"/>
</dbReference>
<keyword evidence="4" id="KW-0233">DNA recombination</keyword>
<proteinExistence type="inferred from homology"/>
<keyword evidence="9" id="KW-1185">Reference proteome</keyword>
<dbReference type="PROSITE" id="PS51898">
    <property type="entry name" value="TYR_RECOMBINASE"/>
    <property type="match status" value="1"/>
</dbReference>